<name>G0YQ93_9CAUD</name>
<evidence type="ECO:0000313" key="1">
    <source>
        <dbReference type="EMBL" id="AEJ81520.1"/>
    </source>
</evidence>
<dbReference type="Proteomes" id="UP000008893">
    <property type="component" value="Segment"/>
</dbReference>
<sequence length="109" mass="11891">MARRTTVGSVTGALIDSMEVVSNVAGTLSDSVAHVRTAVEGLGYKAHVFRESAKLDAQIELGKMKSDKTLAAKVDLAKQKAEVQRLMQTDKELAAVWNEVDAEVNKWFE</sequence>
<protein>
    <submittedName>
        <fullName evidence="1">Gp001</fullName>
    </submittedName>
</protein>
<dbReference type="GeneID" id="14013804"/>
<dbReference type="KEGG" id="vg:14013804"/>
<proteinExistence type="predicted"/>
<accession>G0YQ93</accession>
<evidence type="ECO:0000313" key="2">
    <source>
        <dbReference type="Proteomes" id="UP000008893"/>
    </source>
</evidence>
<organism evidence="1 2">
    <name type="scientific">Erwinia phage vB_EamP-S6</name>
    <dbReference type="NCBI Taxonomy" id="1051675"/>
    <lineage>
        <taxon>Viruses</taxon>
        <taxon>Duplodnaviria</taxon>
        <taxon>Heunggongvirae</taxon>
        <taxon>Uroviricota</taxon>
        <taxon>Caudoviricetes</taxon>
        <taxon>Schitoviridae</taxon>
        <taxon>Waedenswilvirus</taxon>
        <taxon>Waedenswilvirus S6</taxon>
    </lineage>
</organism>
<dbReference type="EMBL" id="HQ728266">
    <property type="protein sequence ID" value="AEJ81520.1"/>
    <property type="molecule type" value="Genomic_DNA"/>
</dbReference>
<keyword evidence="2" id="KW-1185">Reference proteome</keyword>
<dbReference type="RefSeq" id="YP_007005737.1">
    <property type="nucleotide sequence ID" value="NC_019514.1"/>
</dbReference>
<reference evidence="1 2" key="1">
    <citation type="journal article" date="2011" name="Appl. Environ. Microbiol.">
        <title>Novel Virulent and Broad-Host-Range Erwinia amylovora Bacteriophages Reveal a High Degree of Mosaicism and a Relationship to Enterobacteriaceae Phages.</title>
        <authorList>
            <person name="Born Y."/>
            <person name="Fieseler L."/>
            <person name="Marazzi J."/>
            <person name="Lurz R."/>
            <person name="Duffy B."/>
            <person name="Loessner M.J."/>
        </authorList>
    </citation>
    <scope>NUCLEOTIDE SEQUENCE [LARGE SCALE GENOMIC DNA]</scope>
</reference>